<dbReference type="InterPro" id="IPR015940">
    <property type="entry name" value="UBA"/>
</dbReference>
<dbReference type="PROSITE" id="PS00973">
    <property type="entry name" value="USP_2"/>
    <property type="match status" value="1"/>
</dbReference>
<keyword evidence="10 11" id="KW-0862">Zinc</keyword>
<evidence type="ECO:0000256" key="12">
    <source>
        <dbReference type="PIRSR" id="PIRSR016308-1"/>
    </source>
</evidence>
<keyword evidence="4 11" id="KW-0479">Metal-binding</keyword>
<dbReference type="InterPro" id="IPR001607">
    <property type="entry name" value="Znf_UBP"/>
</dbReference>
<feature type="binding site" evidence="13">
    <location>
        <position position="200"/>
    </location>
    <ligand>
        <name>Zn(2+)</name>
        <dbReference type="ChEBI" id="CHEBI:29105"/>
    </ligand>
</feature>
<dbReference type="InterPro" id="IPR041432">
    <property type="entry name" value="UBP13_Znf-UBP_var"/>
</dbReference>
<dbReference type="SMART" id="SM00165">
    <property type="entry name" value="UBA"/>
    <property type="match status" value="2"/>
</dbReference>
<dbReference type="SMR" id="A0A7I8XLP4"/>
<feature type="domain" description="USP" evidence="18">
    <location>
        <begin position="327"/>
        <end position="832"/>
    </location>
</feature>
<dbReference type="AlphaFoldDB" id="A0A7I8XLP4"/>
<feature type="binding site" evidence="13">
    <location>
        <position position="217"/>
    </location>
    <ligand>
        <name>Zn(2+)</name>
        <dbReference type="ChEBI" id="CHEBI:29105"/>
    </ligand>
</feature>
<comment type="catalytic activity">
    <reaction evidence="1 11 15">
        <text>Thiol-dependent hydrolysis of ester, thioester, amide, peptide and isopeptide bonds formed by the C-terminal Gly of ubiquitin (a 76-residue protein attached to proteins as an intracellular targeting signal).</text>
        <dbReference type="EC" id="3.4.19.12"/>
    </reaction>
</comment>
<dbReference type="EMBL" id="CAJFDI010000001">
    <property type="protein sequence ID" value="CAD5212216.1"/>
    <property type="molecule type" value="Genomic_DNA"/>
</dbReference>
<dbReference type="Pfam" id="PF00627">
    <property type="entry name" value="UBA"/>
    <property type="match status" value="1"/>
</dbReference>
<keyword evidence="9 11" id="KW-0788">Thiol protease</keyword>
<keyword evidence="5" id="KW-0677">Repeat</keyword>
<dbReference type="GO" id="GO:0008270">
    <property type="term" value="F:zinc ion binding"/>
    <property type="evidence" value="ECO:0007669"/>
    <property type="project" value="UniProtKB-UniRule"/>
</dbReference>
<feature type="binding site" evidence="13">
    <location>
        <position position="195"/>
    </location>
    <ligand>
        <name>Zn(2+)</name>
        <dbReference type="ChEBI" id="CHEBI:29105"/>
    </ligand>
</feature>
<feature type="domain" description="UBP-type" evidence="19">
    <location>
        <begin position="171"/>
        <end position="285"/>
    </location>
</feature>
<evidence type="ECO:0000256" key="14">
    <source>
        <dbReference type="PROSITE-ProRule" id="PRU00502"/>
    </source>
</evidence>
<dbReference type="PROSITE" id="PS50271">
    <property type="entry name" value="ZF_UBP"/>
    <property type="match status" value="1"/>
</dbReference>
<evidence type="ECO:0000256" key="2">
    <source>
        <dbReference type="ARBA" id="ARBA00009085"/>
    </source>
</evidence>
<dbReference type="InterPro" id="IPR038765">
    <property type="entry name" value="Papain-like_cys_pep_sf"/>
</dbReference>
<evidence type="ECO:0000259" key="17">
    <source>
        <dbReference type="PROSITE" id="PS50030"/>
    </source>
</evidence>
<evidence type="ECO:0000256" key="15">
    <source>
        <dbReference type="RuleBase" id="RU366025"/>
    </source>
</evidence>
<reference evidence="20" key="1">
    <citation type="submission" date="2020-09" db="EMBL/GenBank/DDBJ databases">
        <authorList>
            <person name="Kikuchi T."/>
        </authorList>
    </citation>
    <scope>NUCLEOTIDE SEQUENCE</scope>
    <source>
        <strain evidence="20">Ka4C1</strain>
    </source>
</reference>
<evidence type="ECO:0000256" key="16">
    <source>
        <dbReference type="SAM" id="MobiDB-lite"/>
    </source>
</evidence>
<dbReference type="Gene3D" id="3.90.70.10">
    <property type="entry name" value="Cysteine proteinases"/>
    <property type="match status" value="2"/>
</dbReference>
<comment type="caution">
    <text evidence="20">The sequence shown here is derived from an EMBL/GenBank/DDBJ whole genome shotgun (WGS) entry which is preliminary data.</text>
</comment>
<dbReference type="PANTHER" id="PTHR24006">
    <property type="entry name" value="UBIQUITIN CARBOXYL-TERMINAL HYDROLASE"/>
    <property type="match status" value="1"/>
</dbReference>
<dbReference type="SMART" id="SM00290">
    <property type="entry name" value="ZnF_UBP"/>
    <property type="match status" value="1"/>
</dbReference>
<dbReference type="PROSITE" id="PS50030">
    <property type="entry name" value="UBA"/>
    <property type="match status" value="1"/>
</dbReference>
<dbReference type="PROSITE" id="PS00972">
    <property type="entry name" value="USP_1"/>
    <property type="match status" value="1"/>
</dbReference>
<evidence type="ECO:0000259" key="19">
    <source>
        <dbReference type="PROSITE" id="PS50271"/>
    </source>
</evidence>
<keyword evidence="6 14" id="KW-0863">Zinc-finger</keyword>
<feature type="domain" description="UBA" evidence="17">
    <location>
        <begin position="614"/>
        <end position="655"/>
    </location>
</feature>
<evidence type="ECO:0000256" key="5">
    <source>
        <dbReference type="ARBA" id="ARBA00022737"/>
    </source>
</evidence>
<keyword evidence="21" id="KW-1185">Reference proteome</keyword>
<dbReference type="InterPro" id="IPR001394">
    <property type="entry name" value="Peptidase_C19_UCH"/>
</dbReference>
<comment type="similarity">
    <text evidence="2 11 15">Belongs to the peptidase C19 family.</text>
</comment>
<dbReference type="PIRSF" id="PIRSF016308">
    <property type="entry name" value="UBP"/>
    <property type="match status" value="1"/>
</dbReference>
<evidence type="ECO:0000256" key="13">
    <source>
        <dbReference type="PIRSR" id="PIRSR016308-3"/>
    </source>
</evidence>
<dbReference type="GO" id="GO:0005829">
    <property type="term" value="C:cytosol"/>
    <property type="evidence" value="ECO:0007669"/>
    <property type="project" value="TreeGrafter"/>
</dbReference>
<sequence>MAVADTESEPMEIPNDWEGLVNAAQLQAPSENALVFKDECVFCFRTPFFDGGLCICLKYFVGVCNFHLADYTKANPDTRFFLRIEKFKLPKDEPEPQDKVQKLCVKVEEDKTDEKYSILAIDGNPSELPLNERLIGGLLYDVAQKTICHHSASIQERLQQGASEWDGGVLKIADNIENLVQLDTDKQIPYSGWECEHPGCGLKENLWLNLSDGSIKCGRSQYTADGTTTKGNYHAQTHANETGFPLVVKLGTIHNGEGDVYSYTEQDTVRDPFLKEHLAHFGLDLNKFEKTEKSTFEMEMDLNQKWEWSRCCEDGVTLDNAYGPGFTGLINIGSSCYMNSVIQCLALNPTLLEAFRNKFSTELKASQIIEKHKDFSFQFARLLNAMEGGEYAKKDFEFNGIKPTQFRKVAGEGHAEFSTAKQQDAEEYIRHIFNKIEELTLIPNPTDHYRFKVVKRFEDVASHKVRYQDNDEYILSLSIPKDQLRDVPVPQELESIVQLPRNSTRKCIDLCQLIENYSAQQFIDGFISPITNEEKGAVQQYRIASFPDTLIIQINRFEPDQNYQPKKLDLDVIVPDTLDLTPYRFEGQKPDEELLPDSIKVPVIDTTAPAVDSQVNENYVREVMNLGFTRNACERAVFETKNSGPDSAAEWLFAHAEDPNINDPHPELIKARLRHSTAPAPSHVSEEKAQALSGMIGATLFQSKYALEKTNGDMNAAAEWYFMNMDDIPPEPENSEINVAAETPQNQEAAEPAAETSNPPPPPQEPFRAPKDGPGHYQLRAFITHIGVSPQSGHYICHIRHANTWYIYNDEKVAFSQNPPKNLGYIYFYERTQ</sequence>
<evidence type="ECO:0000256" key="8">
    <source>
        <dbReference type="ARBA" id="ARBA00022801"/>
    </source>
</evidence>
<dbReference type="InterPro" id="IPR028889">
    <property type="entry name" value="USP"/>
</dbReference>
<dbReference type="InterPro" id="IPR050164">
    <property type="entry name" value="Peptidase_C19"/>
</dbReference>
<dbReference type="OrthoDB" id="361536at2759"/>
<feature type="compositionally biased region" description="Low complexity" evidence="16">
    <location>
        <begin position="744"/>
        <end position="757"/>
    </location>
</feature>
<keyword evidence="8 11" id="KW-0378">Hydrolase</keyword>
<evidence type="ECO:0000256" key="1">
    <source>
        <dbReference type="ARBA" id="ARBA00000707"/>
    </source>
</evidence>
<evidence type="ECO:0000313" key="21">
    <source>
        <dbReference type="Proteomes" id="UP000659654"/>
    </source>
</evidence>
<feature type="binding site" evidence="13">
    <location>
        <position position="234"/>
    </location>
    <ligand>
        <name>Zn(2+)</name>
        <dbReference type="ChEBI" id="CHEBI:29105"/>
    </ligand>
</feature>
<gene>
    <name evidence="20" type="ORF">BXYJ_LOCUS2809</name>
</gene>
<dbReference type="SUPFAM" id="SSF54001">
    <property type="entry name" value="Cysteine proteinases"/>
    <property type="match status" value="1"/>
</dbReference>
<evidence type="ECO:0000256" key="6">
    <source>
        <dbReference type="ARBA" id="ARBA00022771"/>
    </source>
</evidence>
<evidence type="ECO:0000256" key="11">
    <source>
        <dbReference type="PIRNR" id="PIRNR016308"/>
    </source>
</evidence>
<dbReference type="EC" id="3.4.19.12" evidence="11 15"/>
<feature type="region of interest" description="Disordered" evidence="16">
    <location>
        <begin position="744"/>
        <end position="774"/>
    </location>
</feature>
<protein>
    <recommendedName>
        <fullName evidence="11 15">Ubiquitin carboxyl-terminal hydrolase</fullName>
        <ecNumber evidence="11 15">3.4.19.12</ecNumber>
    </recommendedName>
</protein>
<evidence type="ECO:0000259" key="18">
    <source>
        <dbReference type="PROSITE" id="PS50235"/>
    </source>
</evidence>
<dbReference type="Proteomes" id="UP000582659">
    <property type="component" value="Unassembled WGS sequence"/>
</dbReference>
<dbReference type="EMBL" id="CAJFCV020000001">
    <property type="protein sequence ID" value="CAG9090031.1"/>
    <property type="molecule type" value="Genomic_DNA"/>
</dbReference>
<dbReference type="Pfam" id="PF02148">
    <property type="entry name" value="zf-UBP"/>
    <property type="match status" value="1"/>
</dbReference>
<dbReference type="GO" id="GO:0004843">
    <property type="term" value="F:cysteine-type deubiquitinase activity"/>
    <property type="evidence" value="ECO:0007669"/>
    <property type="project" value="UniProtKB-UniRule"/>
</dbReference>
<dbReference type="InterPro" id="IPR013083">
    <property type="entry name" value="Znf_RING/FYVE/PHD"/>
</dbReference>
<name>A0A7I8XLP4_BURXY</name>
<evidence type="ECO:0000256" key="4">
    <source>
        <dbReference type="ARBA" id="ARBA00022723"/>
    </source>
</evidence>
<dbReference type="Proteomes" id="UP000659654">
    <property type="component" value="Unassembled WGS sequence"/>
</dbReference>
<accession>A0A7I8XLP4</accession>
<evidence type="ECO:0000256" key="9">
    <source>
        <dbReference type="ARBA" id="ARBA00022807"/>
    </source>
</evidence>
<evidence type="ECO:0000313" key="20">
    <source>
        <dbReference type="EMBL" id="CAD5212216.1"/>
    </source>
</evidence>
<dbReference type="Pfam" id="PF17807">
    <property type="entry name" value="zf-UBP_var"/>
    <property type="match status" value="1"/>
</dbReference>
<organism evidence="20 21">
    <name type="scientific">Bursaphelenchus xylophilus</name>
    <name type="common">Pinewood nematode worm</name>
    <name type="synonym">Aphelenchoides xylophilus</name>
    <dbReference type="NCBI Taxonomy" id="6326"/>
    <lineage>
        <taxon>Eukaryota</taxon>
        <taxon>Metazoa</taxon>
        <taxon>Ecdysozoa</taxon>
        <taxon>Nematoda</taxon>
        <taxon>Chromadorea</taxon>
        <taxon>Rhabditida</taxon>
        <taxon>Tylenchina</taxon>
        <taxon>Tylenchomorpha</taxon>
        <taxon>Aphelenchoidea</taxon>
        <taxon>Aphelenchoididae</taxon>
        <taxon>Bursaphelenchus</taxon>
    </lineage>
</organism>
<dbReference type="InterPro" id="IPR018200">
    <property type="entry name" value="USP_CS"/>
</dbReference>
<dbReference type="PROSITE" id="PS50235">
    <property type="entry name" value="USP_3"/>
    <property type="match status" value="1"/>
</dbReference>
<feature type="active site" description="Proton acceptor" evidence="12">
    <location>
        <position position="794"/>
    </location>
</feature>
<dbReference type="SUPFAM" id="SSF57850">
    <property type="entry name" value="RING/U-box"/>
    <property type="match status" value="1"/>
</dbReference>
<evidence type="ECO:0000256" key="3">
    <source>
        <dbReference type="ARBA" id="ARBA00022670"/>
    </source>
</evidence>
<feature type="active site" description="Nucleophile" evidence="12">
    <location>
        <position position="336"/>
    </location>
</feature>
<keyword evidence="7 11" id="KW-0833">Ubl conjugation pathway</keyword>
<dbReference type="Gene3D" id="1.10.8.10">
    <property type="entry name" value="DNA helicase RuvA subunit, C-terminal domain"/>
    <property type="match status" value="2"/>
</dbReference>
<dbReference type="GO" id="GO:0016579">
    <property type="term" value="P:protein deubiquitination"/>
    <property type="evidence" value="ECO:0007669"/>
    <property type="project" value="InterPro"/>
</dbReference>
<evidence type="ECO:0000256" key="7">
    <source>
        <dbReference type="ARBA" id="ARBA00022786"/>
    </source>
</evidence>
<dbReference type="GO" id="GO:0005634">
    <property type="term" value="C:nucleus"/>
    <property type="evidence" value="ECO:0007669"/>
    <property type="project" value="TreeGrafter"/>
</dbReference>
<evidence type="ECO:0000256" key="10">
    <source>
        <dbReference type="ARBA" id="ARBA00022833"/>
    </source>
</evidence>
<keyword evidence="3 11" id="KW-0645">Protease</keyword>
<proteinExistence type="inferred from homology"/>
<dbReference type="InterPro" id="IPR016652">
    <property type="entry name" value="Ubiquitinyl_hydrolase"/>
</dbReference>
<dbReference type="Pfam" id="PF00443">
    <property type="entry name" value="UCH"/>
    <property type="match status" value="1"/>
</dbReference>
<dbReference type="PANTHER" id="PTHR24006:SF664">
    <property type="entry name" value="UBIQUITIN CARBOXYL-TERMINAL HYDROLASE"/>
    <property type="match status" value="1"/>
</dbReference>
<dbReference type="GO" id="GO:0006508">
    <property type="term" value="P:proteolysis"/>
    <property type="evidence" value="ECO:0007669"/>
    <property type="project" value="UniProtKB-KW"/>
</dbReference>
<dbReference type="Gene3D" id="3.30.40.10">
    <property type="entry name" value="Zinc/RING finger domain, C3HC4 (zinc finger)"/>
    <property type="match status" value="2"/>
</dbReference>